<name>A0A9W7XE06_9POAL</name>
<dbReference type="OrthoDB" id="686144at2759"/>
<evidence type="ECO:0000313" key="1">
    <source>
        <dbReference type="EMBL" id="KAJ1253466.1"/>
    </source>
</evidence>
<evidence type="ECO:0008006" key="4">
    <source>
        <dbReference type="Google" id="ProtNLM"/>
    </source>
</evidence>
<evidence type="ECO:0000313" key="2">
    <source>
        <dbReference type="EMBL" id="KAJ1257226.1"/>
    </source>
</evidence>
<dbReference type="AlphaFoldDB" id="A0A9W7XE06"/>
<reference evidence="2 3" key="1">
    <citation type="submission" date="2022-10" db="EMBL/GenBank/DDBJ databases">
        <title>WGS assembly of Paspalum vaginatum 540-79.</title>
        <authorList>
            <person name="Sun G."/>
            <person name="Wase N."/>
            <person name="Shu S."/>
            <person name="Jenkins J."/>
            <person name="Zhou B."/>
            <person name="Torres-Rodriguez J."/>
            <person name="Chen C."/>
            <person name="Sandor L."/>
            <person name="Plott C."/>
            <person name="Yoshinga Y."/>
            <person name="Daum C."/>
            <person name="Qi P."/>
            <person name="Barry K."/>
            <person name="Lipzen A."/>
            <person name="Berry L."/>
            <person name="Pedersen C."/>
            <person name="Gottilla T."/>
            <person name="Foltz A."/>
            <person name="Yu H."/>
            <person name="O'Malley R."/>
            <person name="Zhang C."/>
            <person name="Devos K."/>
            <person name="Sigmon B."/>
            <person name="Yu B."/>
            <person name="Obata T."/>
            <person name="Schmutz J."/>
            <person name="Schnable J."/>
        </authorList>
    </citation>
    <scope>NUCLEOTIDE SEQUENCE [LARGE SCALE GENOMIC DNA]</scope>
    <source>
        <strain evidence="3">cv. 540-79</strain>
    </source>
</reference>
<dbReference type="Proteomes" id="UP001164776">
    <property type="component" value="Unassembled WGS sequence"/>
</dbReference>
<proteinExistence type="predicted"/>
<comment type="caution">
    <text evidence="2">The sequence shown here is derived from an EMBL/GenBank/DDBJ whole genome shotgun (WGS) entry which is preliminary data.</text>
</comment>
<gene>
    <name evidence="2" type="ORF">BS78_K167000</name>
    <name evidence="1" type="ORF">BS78_K252600</name>
</gene>
<accession>A0A9W7XE06</accession>
<dbReference type="EMBL" id="MU629435">
    <property type="protein sequence ID" value="KAJ1257226.1"/>
    <property type="molecule type" value="Genomic_DNA"/>
</dbReference>
<keyword evidence="3" id="KW-1185">Reference proteome</keyword>
<sequence length="254" mass="28584">MASGLSSSFTLRSIFEKEKLNGTNFIDWIQNLRIGLKQERKEYVLENPIPAVPATSASRAEKDAYKKHSDDAVDVTCLMLATMNSELQKQFENMSAYDMVVHFKNLFQVQAHVERYKMTKALHECKMAVGTSSLPPCYGPFIMNYNMNGLEKSLTELHGMLKTVEQNIKNETSDVLLVQKGKRFKKKGKAKGNNHAIAESSSIIILRKYLSLNLLLAQHVSIAKMLAIGKGTAQNTWKRRRKVRANGPAPLPLE</sequence>
<organism evidence="2 3">
    <name type="scientific">Paspalum vaginatum</name>
    <name type="common">seashore paspalum</name>
    <dbReference type="NCBI Taxonomy" id="158149"/>
    <lineage>
        <taxon>Eukaryota</taxon>
        <taxon>Viridiplantae</taxon>
        <taxon>Streptophyta</taxon>
        <taxon>Embryophyta</taxon>
        <taxon>Tracheophyta</taxon>
        <taxon>Spermatophyta</taxon>
        <taxon>Magnoliopsida</taxon>
        <taxon>Liliopsida</taxon>
        <taxon>Poales</taxon>
        <taxon>Poaceae</taxon>
        <taxon>PACMAD clade</taxon>
        <taxon>Panicoideae</taxon>
        <taxon>Andropogonodae</taxon>
        <taxon>Paspaleae</taxon>
        <taxon>Paspalinae</taxon>
        <taxon>Paspalum</taxon>
    </lineage>
</organism>
<evidence type="ECO:0000313" key="3">
    <source>
        <dbReference type="Proteomes" id="UP001164776"/>
    </source>
</evidence>
<dbReference type="EMBL" id="MU631201">
    <property type="protein sequence ID" value="KAJ1253466.1"/>
    <property type="molecule type" value="Genomic_DNA"/>
</dbReference>
<protein>
    <recommendedName>
        <fullName evidence="4">Zinc finger, CCHC-type</fullName>
    </recommendedName>
</protein>